<comment type="caution">
    <text evidence="2">The sequence shown here is derived from an EMBL/GenBank/DDBJ whole genome shotgun (WGS) entry which is preliminary data.</text>
</comment>
<dbReference type="Pfam" id="PF00078">
    <property type="entry name" value="RVT_1"/>
    <property type="match status" value="1"/>
</dbReference>
<evidence type="ECO:0000313" key="2">
    <source>
        <dbReference type="EMBL" id="KAJ2923471.1"/>
    </source>
</evidence>
<dbReference type="AlphaFoldDB" id="A0A9W8IUA0"/>
<dbReference type="PANTHER" id="PTHR33481:SF1">
    <property type="entry name" value="ENDONUCLEASE_EXONUCLEASE_PHOSPHATASE DOMAIN-CONTAINING PROTEIN-RELATED"/>
    <property type="match status" value="1"/>
</dbReference>
<dbReference type="PANTHER" id="PTHR33481">
    <property type="entry name" value="REVERSE TRANSCRIPTASE"/>
    <property type="match status" value="1"/>
</dbReference>
<sequence length="300" mass="34291">MISNRFQHDMIKYDLVDPNQMGGVRQRSTEDAGLFLTHLVRSGWAQRLQTSVVAFDVAQFFPSINHRFLLAVLAKLGFNRKVVAFFGSYLVDRFTTYAWNRDTSDPQRADVGVGQGSALSPVLSALVIAPVMKIFRTRSVGLGCTLILYVDDGDIIVQSAEIDTNCVMLRHAYGIVFDLFTKSGLALEHDKTELFHFTRARTGFDRPLDLGYAPYTGDNPLKPKIYWQYLGFYFDRKLTFQEHVRYYTTKALTTVMAMRMLGNSTRGLSPRNKRILYRAERLHAGSQARFARHQPEEWRA</sequence>
<name>A0A9W8IUA0_9AGAR</name>
<dbReference type="EMBL" id="JANBPK010001332">
    <property type="protein sequence ID" value="KAJ2923471.1"/>
    <property type="molecule type" value="Genomic_DNA"/>
</dbReference>
<dbReference type="PROSITE" id="PS50878">
    <property type="entry name" value="RT_POL"/>
    <property type="match status" value="1"/>
</dbReference>
<feature type="domain" description="Reverse transcriptase" evidence="1">
    <location>
        <begin position="1"/>
        <end position="234"/>
    </location>
</feature>
<dbReference type="SUPFAM" id="SSF56672">
    <property type="entry name" value="DNA/RNA polymerases"/>
    <property type="match status" value="1"/>
</dbReference>
<keyword evidence="3" id="KW-1185">Reference proteome</keyword>
<evidence type="ECO:0000259" key="1">
    <source>
        <dbReference type="PROSITE" id="PS50878"/>
    </source>
</evidence>
<accession>A0A9W8IUA0</accession>
<reference evidence="2" key="1">
    <citation type="submission" date="2022-06" db="EMBL/GenBank/DDBJ databases">
        <title>Genome Sequence of Candolleomyces eurysporus.</title>
        <authorList>
            <person name="Buettner E."/>
        </authorList>
    </citation>
    <scope>NUCLEOTIDE SEQUENCE</scope>
    <source>
        <strain evidence="2">VTCC 930004</strain>
    </source>
</reference>
<feature type="non-terminal residue" evidence="2">
    <location>
        <position position="300"/>
    </location>
</feature>
<dbReference type="InterPro" id="IPR000477">
    <property type="entry name" value="RT_dom"/>
</dbReference>
<proteinExistence type="predicted"/>
<evidence type="ECO:0000313" key="3">
    <source>
        <dbReference type="Proteomes" id="UP001140091"/>
    </source>
</evidence>
<dbReference type="Proteomes" id="UP001140091">
    <property type="component" value="Unassembled WGS sequence"/>
</dbReference>
<organism evidence="2 3">
    <name type="scientific">Candolleomyces eurysporus</name>
    <dbReference type="NCBI Taxonomy" id="2828524"/>
    <lineage>
        <taxon>Eukaryota</taxon>
        <taxon>Fungi</taxon>
        <taxon>Dikarya</taxon>
        <taxon>Basidiomycota</taxon>
        <taxon>Agaricomycotina</taxon>
        <taxon>Agaricomycetes</taxon>
        <taxon>Agaricomycetidae</taxon>
        <taxon>Agaricales</taxon>
        <taxon>Agaricineae</taxon>
        <taxon>Psathyrellaceae</taxon>
        <taxon>Candolleomyces</taxon>
    </lineage>
</organism>
<dbReference type="OrthoDB" id="412006at2759"/>
<protein>
    <recommendedName>
        <fullName evidence="1">Reverse transcriptase domain-containing protein</fullName>
    </recommendedName>
</protein>
<gene>
    <name evidence="2" type="ORF">H1R20_g13623</name>
</gene>
<dbReference type="InterPro" id="IPR043502">
    <property type="entry name" value="DNA/RNA_pol_sf"/>
</dbReference>